<feature type="region of interest" description="Disordered" evidence="1">
    <location>
        <begin position="1"/>
        <end position="46"/>
    </location>
</feature>
<proteinExistence type="predicted"/>
<evidence type="ECO:0000256" key="1">
    <source>
        <dbReference type="SAM" id="MobiDB-lite"/>
    </source>
</evidence>
<keyword evidence="3" id="KW-1185">Reference proteome</keyword>
<dbReference type="Proteomes" id="UP000002219">
    <property type="component" value="Chromosome 1"/>
</dbReference>
<protein>
    <submittedName>
        <fullName evidence="2">Uncharacterized protein</fullName>
    </submittedName>
</protein>
<reference evidence="2 3" key="1">
    <citation type="journal article" date="2010" name="Stand. Genomic Sci.">
        <title>Complete genome sequence of Nocardiopsis dassonvillei type strain (IMRU 509).</title>
        <authorList>
            <person name="Sun H."/>
            <person name="Lapidus A."/>
            <person name="Nolan M."/>
            <person name="Lucas S."/>
            <person name="Del Rio T.G."/>
            <person name="Tice H."/>
            <person name="Cheng J.F."/>
            <person name="Tapia R."/>
            <person name="Han C."/>
            <person name="Goodwin L."/>
            <person name="Pitluck S."/>
            <person name="Pagani I."/>
            <person name="Ivanova N."/>
            <person name="Mavromatis K."/>
            <person name="Mikhailova N."/>
            <person name="Pati A."/>
            <person name="Chen A."/>
            <person name="Palaniappan K."/>
            <person name="Land M."/>
            <person name="Hauser L."/>
            <person name="Chang Y.J."/>
            <person name="Jeffries C.D."/>
            <person name="Djao O.D."/>
            <person name="Rohde M."/>
            <person name="Sikorski J."/>
            <person name="Goker M."/>
            <person name="Woyke T."/>
            <person name="Bristow J."/>
            <person name="Eisen J.A."/>
            <person name="Markowitz V."/>
            <person name="Hugenholtz P."/>
            <person name="Kyrpides N.C."/>
            <person name="Klenk H.P."/>
        </authorList>
    </citation>
    <scope>NUCLEOTIDE SEQUENCE [LARGE SCALE GENOMIC DNA]</scope>
    <source>
        <strain evidence="3">ATCC 23218 / DSM 43111 / CIP 107115 / JCM 7437 / KCTC 9190 / NBRC 14626 / NCTC 10488 / NRRL B-5397 / IMRU 509</strain>
    </source>
</reference>
<dbReference type="HOGENOM" id="CLU_102967_0_0_11"/>
<dbReference type="EMBL" id="CP002040">
    <property type="protein sequence ID" value="ADH70096.1"/>
    <property type="molecule type" value="Genomic_DNA"/>
</dbReference>
<dbReference type="STRING" id="446468.Ndas_4710"/>
<accession>D7B008</accession>
<dbReference type="RefSeq" id="WP_013155703.1">
    <property type="nucleotide sequence ID" value="NC_014210.1"/>
</dbReference>
<name>D7B008_NOCDD</name>
<evidence type="ECO:0000313" key="2">
    <source>
        <dbReference type="EMBL" id="ADH70096.1"/>
    </source>
</evidence>
<dbReference type="InterPro" id="IPR049735">
    <property type="entry name" value="NovE/LmbU-like"/>
</dbReference>
<dbReference type="NCBIfam" id="NF038070">
    <property type="entry name" value="LmbU_fam_TF"/>
    <property type="match status" value="1"/>
</dbReference>
<dbReference type="KEGG" id="nda:Ndas_4710"/>
<organism evidence="2 3">
    <name type="scientific">Nocardiopsis dassonvillei (strain ATCC 23218 / DSM 43111 / CIP 107115 / JCM 7437 / KCTC 9190 / NBRC 14626 / NCTC 10488 / NRRL B-5397 / IMRU 509)</name>
    <name type="common">Actinomadura dassonvillei</name>
    <dbReference type="NCBI Taxonomy" id="446468"/>
    <lineage>
        <taxon>Bacteria</taxon>
        <taxon>Bacillati</taxon>
        <taxon>Actinomycetota</taxon>
        <taxon>Actinomycetes</taxon>
        <taxon>Streptosporangiales</taxon>
        <taxon>Nocardiopsidaceae</taxon>
        <taxon>Nocardiopsis</taxon>
    </lineage>
</organism>
<dbReference type="GeneID" id="91487246"/>
<gene>
    <name evidence="2" type="ordered locus">Ndas_4710</name>
</gene>
<dbReference type="AlphaFoldDB" id="D7B008"/>
<dbReference type="eggNOG" id="ENOG5033AKH">
    <property type="taxonomic scope" value="Bacteria"/>
</dbReference>
<evidence type="ECO:0000313" key="3">
    <source>
        <dbReference type="Proteomes" id="UP000002219"/>
    </source>
</evidence>
<sequence>MEAVMNPDSHASPQAKVPEARRSRSAADSGGRRGASGNPTRRTSLHLPDGMAMVDWERWGQHIFVISDASAWWLGDWLIYGQENYPQRYKRAIEKTSLDYQTLRNYAWVARKFVPARRREKLSFQHHAEVCGLPEEEQERWLAEAEAGRWSRNELRRRIRLKARGVDPARETIYVQVAINPERKRQWQEAAESSGMSFPEWASKALDMAAKKMIEVG</sequence>